<dbReference type="SUPFAM" id="SSF52833">
    <property type="entry name" value="Thioredoxin-like"/>
    <property type="match status" value="1"/>
</dbReference>
<dbReference type="PROSITE" id="PS00645">
    <property type="entry name" value="COMPLEX1_51K_2"/>
    <property type="match status" value="1"/>
</dbReference>
<dbReference type="GO" id="GO:0046872">
    <property type="term" value="F:metal ion binding"/>
    <property type="evidence" value="ECO:0007669"/>
    <property type="project" value="UniProtKB-KW"/>
</dbReference>
<dbReference type="InterPro" id="IPR001949">
    <property type="entry name" value="NADH-UbQ_OxRdtase_51kDa_CS"/>
</dbReference>
<dbReference type="InterPro" id="IPR002023">
    <property type="entry name" value="NuoE-like"/>
</dbReference>
<dbReference type="Gene3D" id="3.40.50.11540">
    <property type="entry name" value="NADH-ubiquinone oxidoreductase 51kDa subunit"/>
    <property type="match status" value="1"/>
</dbReference>
<keyword evidence="5" id="KW-0479">Metal-binding</keyword>
<evidence type="ECO:0000256" key="9">
    <source>
        <dbReference type="SAM" id="MobiDB-lite"/>
    </source>
</evidence>
<comment type="similarity">
    <text evidence="2">Belongs to the complex I 24 kDa subunit family.</text>
</comment>
<dbReference type="AlphaFoldDB" id="A0A537LYN0"/>
<dbReference type="Gene3D" id="1.20.1440.230">
    <property type="entry name" value="NADH-ubiquinone oxidoreductase 51kDa subunit, iron-sulphur binding domain"/>
    <property type="match status" value="1"/>
</dbReference>
<evidence type="ECO:0000256" key="8">
    <source>
        <dbReference type="ARBA" id="ARBA00034078"/>
    </source>
</evidence>
<dbReference type="Gene3D" id="3.10.20.600">
    <property type="match status" value="1"/>
</dbReference>
<dbReference type="CDD" id="cd03064">
    <property type="entry name" value="TRX_Fd_NuoE"/>
    <property type="match status" value="1"/>
</dbReference>
<evidence type="ECO:0000256" key="3">
    <source>
        <dbReference type="ARBA" id="ARBA00022485"/>
    </source>
</evidence>
<dbReference type="EMBL" id="VBAI01000011">
    <property type="protein sequence ID" value="TMJ13110.1"/>
    <property type="molecule type" value="Genomic_DNA"/>
</dbReference>
<dbReference type="Pfam" id="PF01512">
    <property type="entry name" value="Complex1_51K"/>
    <property type="match status" value="1"/>
</dbReference>
<feature type="region of interest" description="Disordered" evidence="9">
    <location>
        <begin position="161"/>
        <end position="185"/>
    </location>
</feature>
<keyword evidence="7" id="KW-0411">Iron-sulfur</keyword>
<dbReference type="Gene3D" id="1.10.10.1590">
    <property type="entry name" value="NADH-quinone oxidoreductase subunit E"/>
    <property type="match status" value="1"/>
</dbReference>
<protein>
    <submittedName>
        <fullName evidence="11">NADH-quinone oxidoreductase subunit NuoF</fullName>
    </submittedName>
</protein>
<dbReference type="NCBIfam" id="NF005722">
    <property type="entry name" value="PRK07539.1-2"/>
    <property type="match status" value="1"/>
</dbReference>
<dbReference type="Pfam" id="PF01257">
    <property type="entry name" value="2Fe-2S_thioredx"/>
    <property type="match status" value="1"/>
</dbReference>
<comment type="caution">
    <text evidence="11">The sequence shown here is derived from an EMBL/GenBank/DDBJ whole genome shotgun (WGS) entry which is preliminary data.</text>
</comment>
<dbReference type="Gene3D" id="3.40.30.10">
    <property type="entry name" value="Glutaredoxin"/>
    <property type="match status" value="1"/>
</dbReference>
<sequence length="602" mass="64979">MSENGLSENAKVEIRRLMAQFPHRQSALLGALFVAQDEAGYLTADALADLAAVMDLPVSEVASVASFYHLLFFRPVGRHLVQVCTNIACMLNGCGRILDQLRRQLGVEVGETTPDGAFTLKTAECLAACEAAPAVMVGTERFGLVTPESIGEILSRYRSPGPEARSPVVQQSPKPEAQQSSSGEPVLLKYLHEPDQGELEAYTARGGYAGLRRALSMSPEAVIDEVDKSGLRGRGGAGFATGRKWKFIPKDPAVTKYVVINADEGEPGTFKDRTLLESDPHRLIEGIVIASYAVGAHLAFVYLRREFYRARALLDRVLAQATAAGLVGRNIAGSGYDLTIVLGTGAGAYIAGEETALLESLEGRRAMPRLKPPYYPAVKGLYMQPTVVNNVETLCHVAWILAKGAEWYRQQGPPVLISVSGHVAHPGVYEVPLGTTIRQVIDRAGGMRAGRSFKACFPGGSSSAVLPAAYLDTPMDYDALAKLDVYGSMLGSGALIVMDDTTCMLEVASRTVEFYRDESCGKCTPCREGTMWLGEALHRILAGRGRVEDLPLLDGIARGMTGTCFCPLGESVPPTIYSTLRFFRQEYEHHVKTGRCDVEALA</sequence>
<reference evidence="11 12" key="1">
    <citation type="journal article" date="2019" name="Nat. Microbiol.">
        <title>Mediterranean grassland soil C-N compound turnover is dependent on rainfall and depth, and is mediated by genomically divergent microorganisms.</title>
        <authorList>
            <person name="Diamond S."/>
            <person name="Andeer P.F."/>
            <person name="Li Z."/>
            <person name="Crits-Christoph A."/>
            <person name="Burstein D."/>
            <person name="Anantharaman K."/>
            <person name="Lane K.R."/>
            <person name="Thomas B.C."/>
            <person name="Pan C."/>
            <person name="Northen T.R."/>
            <person name="Banfield J.F."/>
        </authorList>
    </citation>
    <scope>NUCLEOTIDE SEQUENCE [LARGE SCALE GENOMIC DNA]</scope>
    <source>
        <strain evidence="11">NP_1</strain>
    </source>
</reference>
<comment type="similarity">
    <text evidence="1">Belongs to the complex I 51 kDa subunit family.</text>
</comment>
<comment type="cofactor">
    <cofactor evidence="8">
        <name>[2Fe-2S] cluster</name>
        <dbReference type="ChEBI" id="CHEBI:190135"/>
    </cofactor>
</comment>
<name>A0A537LYN0_9BACT</name>
<evidence type="ECO:0000256" key="6">
    <source>
        <dbReference type="ARBA" id="ARBA00023004"/>
    </source>
</evidence>
<dbReference type="Gene3D" id="6.10.250.1450">
    <property type="match status" value="1"/>
</dbReference>
<dbReference type="Pfam" id="PF10589">
    <property type="entry name" value="NADH_4Fe-4S"/>
    <property type="match status" value="1"/>
</dbReference>
<evidence type="ECO:0000256" key="1">
    <source>
        <dbReference type="ARBA" id="ARBA00007523"/>
    </source>
</evidence>
<feature type="domain" description="NADH-ubiquinone oxidoreductase 51kDa subunit iron-sulphur binding" evidence="10">
    <location>
        <begin position="505"/>
        <end position="550"/>
    </location>
</feature>
<keyword evidence="4" id="KW-0001">2Fe-2S</keyword>
<dbReference type="InterPro" id="IPR037225">
    <property type="entry name" value="Nuo51_FMN-bd_sf"/>
</dbReference>
<dbReference type="GO" id="GO:0010181">
    <property type="term" value="F:FMN binding"/>
    <property type="evidence" value="ECO:0007669"/>
    <property type="project" value="InterPro"/>
</dbReference>
<evidence type="ECO:0000256" key="5">
    <source>
        <dbReference type="ARBA" id="ARBA00022723"/>
    </source>
</evidence>
<dbReference type="FunFam" id="3.40.50.11540:FF:000001">
    <property type="entry name" value="NADH dehydrogenase [ubiquinone] flavoprotein 1, mitochondrial"/>
    <property type="match status" value="1"/>
</dbReference>
<dbReference type="Pfam" id="PF10531">
    <property type="entry name" value="SLBB"/>
    <property type="match status" value="1"/>
</dbReference>
<dbReference type="InterPro" id="IPR036249">
    <property type="entry name" value="Thioredoxin-like_sf"/>
</dbReference>
<evidence type="ECO:0000256" key="2">
    <source>
        <dbReference type="ARBA" id="ARBA00010643"/>
    </source>
</evidence>
<dbReference type="SUPFAM" id="SSF142984">
    <property type="entry name" value="Nqo1 middle domain-like"/>
    <property type="match status" value="1"/>
</dbReference>
<dbReference type="GO" id="GO:0008137">
    <property type="term" value="F:NADH dehydrogenase (ubiquinone) activity"/>
    <property type="evidence" value="ECO:0007669"/>
    <property type="project" value="InterPro"/>
</dbReference>
<dbReference type="PANTHER" id="PTHR43578:SF3">
    <property type="entry name" value="NADH-QUINONE OXIDOREDUCTASE SUBUNIT F"/>
    <property type="match status" value="1"/>
</dbReference>
<dbReference type="InterPro" id="IPR011538">
    <property type="entry name" value="Nuo51_FMN-bd"/>
</dbReference>
<dbReference type="GO" id="GO:0016491">
    <property type="term" value="F:oxidoreductase activity"/>
    <property type="evidence" value="ECO:0007669"/>
    <property type="project" value="InterPro"/>
</dbReference>
<evidence type="ECO:0000313" key="12">
    <source>
        <dbReference type="Proteomes" id="UP000315217"/>
    </source>
</evidence>
<dbReference type="Proteomes" id="UP000315217">
    <property type="component" value="Unassembled WGS sequence"/>
</dbReference>
<evidence type="ECO:0000256" key="4">
    <source>
        <dbReference type="ARBA" id="ARBA00022714"/>
    </source>
</evidence>
<dbReference type="InterPro" id="IPR042128">
    <property type="entry name" value="NuoE_dom"/>
</dbReference>
<proteinExistence type="inferred from homology"/>
<accession>A0A537LYN0</accession>
<dbReference type="GO" id="GO:0051537">
    <property type="term" value="F:2 iron, 2 sulfur cluster binding"/>
    <property type="evidence" value="ECO:0007669"/>
    <property type="project" value="UniProtKB-KW"/>
</dbReference>
<dbReference type="SUPFAM" id="SSF142019">
    <property type="entry name" value="Nqo1 FMN-binding domain-like"/>
    <property type="match status" value="1"/>
</dbReference>
<dbReference type="InterPro" id="IPR037207">
    <property type="entry name" value="Nuop51_4Fe4S-bd_sf"/>
</dbReference>
<dbReference type="NCBIfam" id="TIGR01958">
    <property type="entry name" value="nuoE_fam"/>
    <property type="match status" value="1"/>
</dbReference>
<evidence type="ECO:0000256" key="7">
    <source>
        <dbReference type="ARBA" id="ARBA00023014"/>
    </source>
</evidence>
<dbReference type="InterPro" id="IPR019554">
    <property type="entry name" value="Soluble_ligand-bd"/>
</dbReference>
<evidence type="ECO:0000259" key="10">
    <source>
        <dbReference type="SMART" id="SM00928"/>
    </source>
</evidence>
<keyword evidence="6" id="KW-0408">Iron</keyword>
<dbReference type="GO" id="GO:0051539">
    <property type="term" value="F:4 iron, 4 sulfur cluster binding"/>
    <property type="evidence" value="ECO:0007669"/>
    <property type="project" value="UniProtKB-KW"/>
</dbReference>
<feature type="compositionally biased region" description="Polar residues" evidence="9">
    <location>
        <begin position="168"/>
        <end position="183"/>
    </location>
</feature>
<dbReference type="PANTHER" id="PTHR43578">
    <property type="entry name" value="NADH-QUINONE OXIDOREDUCTASE SUBUNIT F"/>
    <property type="match status" value="1"/>
</dbReference>
<dbReference type="NCBIfam" id="NF010120">
    <property type="entry name" value="PRK13596.1"/>
    <property type="match status" value="1"/>
</dbReference>
<evidence type="ECO:0000313" key="11">
    <source>
        <dbReference type="EMBL" id="TMJ13110.1"/>
    </source>
</evidence>
<dbReference type="InterPro" id="IPR041921">
    <property type="entry name" value="NuoE_N"/>
</dbReference>
<dbReference type="SMART" id="SM00928">
    <property type="entry name" value="NADH_4Fe-4S"/>
    <property type="match status" value="1"/>
</dbReference>
<dbReference type="SUPFAM" id="SSF140490">
    <property type="entry name" value="Nqo1C-terminal domain-like"/>
    <property type="match status" value="1"/>
</dbReference>
<keyword evidence="3" id="KW-0004">4Fe-4S</keyword>
<dbReference type="PROSITE" id="PS01099">
    <property type="entry name" value="COMPLEX1_24K"/>
    <property type="match status" value="1"/>
</dbReference>
<gene>
    <name evidence="11" type="primary">nuoF</name>
    <name evidence="11" type="ORF">E6G98_01245</name>
</gene>
<organism evidence="11 12">
    <name type="scientific">Candidatus Segetimicrobium genomatis</name>
    <dbReference type="NCBI Taxonomy" id="2569760"/>
    <lineage>
        <taxon>Bacteria</taxon>
        <taxon>Bacillati</taxon>
        <taxon>Candidatus Sysuimicrobiota</taxon>
        <taxon>Candidatus Sysuimicrobiia</taxon>
        <taxon>Candidatus Sysuimicrobiales</taxon>
        <taxon>Candidatus Segetimicrobiaceae</taxon>
        <taxon>Candidatus Segetimicrobium</taxon>
    </lineage>
</organism>
<dbReference type="FunFam" id="1.20.1440.230:FF:000001">
    <property type="entry name" value="Mitochondrial NADH dehydrogenase flavoprotein 1"/>
    <property type="match status" value="1"/>
</dbReference>
<dbReference type="InterPro" id="IPR019575">
    <property type="entry name" value="Nuop51_4Fe4S-bd"/>
</dbReference>